<evidence type="ECO:0000313" key="3">
    <source>
        <dbReference type="EMBL" id="RSO58322.1"/>
    </source>
</evidence>
<dbReference type="SUPFAM" id="SSF140731">
    <property type="entry name" value="PA2201 C-terminal domain-like"/>
    <property type="match status" value="1"/>
</dbReference>
<sequence length="359" mass="42326">MSITVNDQEIDWQRWLELEIHGNDVYRDSLLDEEMYHDRFDTFVNGLYSVTDGFSNYKNEKKFGGYIAAGRRRIIDALDLMSLHYSAGGDISFIKELYPYLLYWTEEYAETSHLYNLSPDAGGRYVWHISLGTEDYWYVALRLICFGLLTGYADQMYRIIPIIDYVEATPEGQEKDGLIERLVAPFLADRGTPPDEARRHLPYRKLIKVFNAAPEQRPVLMLQYLESWYEASRREPYHDQHPQTDINDGFTYYGYWSWEAAAVTWLLEIDDTLYRDHEFYPKDLVDYARSQYTVLGEYRNIEGEANRLRCEAGQPCPQSGEWYSPANDMQKRHFNQGEIMPEIKDNAWGETIWYLDIEN</sequence>
<protein>
    <submittedName>
        <fullName evidence="3">DUF1911 domain-containing protein</fullName>
    </submittedName>
</protein>
<evidence type="ECO:0000259" key="1">
    <source>
        <dbReference type="Pfam" id="PF08928"/>
    </source>
</evidence>
<proteinExistence type="predicted"/>
<dbReference type="Pfam" id="PF08928">
    <property type="entry name" value="PoNi_N"/>
    <property type="match status" value="1"/>
</dbReference>
<dbReference type="Proteomes" id="UP000271320">
    <property type="component" value="Unassembled WGS sequence"/>
</dbReference>
<dbReference type="EMBL" id="RFEW01000010">
    <property type="protein sequence ID" value="RSO58322.1"/>
    <property type="molecule type" value="Genomic_DNA"/>
</dbReference>
<reference evidence="3 4" key="1">
    <citation type="submission" date="2018-10" db="EMBL/GenBank/DDBJ databases">
        <title>GWAS and RNA-Seq identify cryptic mechanisms of antimicrobial resistance in Acinetobacter baumannii.</title>
        <authorList>
            <person name="Sahl J.W."/>
        </authorList>
    </citation>
    <scope>NUCLEOTIDE SEQUENCE [LARGE SCALE GENOMIC DNA]</scope>
    <source>
        <strain evidence="3 4">TG41884</strain>
    </source>
</reference>
<feature type="domain" description="PoNi N-terminal" evidence="1">
    <location>
        <begin position="70"/>
        <end position="157"/>
    </location>
</feature>
<name>A0A3R9QHM5_ACIPI</name>
<dbReference type="InterPro" id="IPR028983">
    <property type="entry name" value="PA2201-like_C"/>
</dbReference>
<gene>
    <name evidence="3" type="ORF">EA752_13130</name>
</gene>
<organism evidence="3 4">
    <name type="scientific">Acinetobacter pittii</name>
    <name type="common">Acinetobacter genomosp. 3</name>
    <dbReference type="NCBI Taxonomy" id="48296"/>
    <lineage>
        <taxon>Bacteria</taxon>
        <taxon>Pseudomonadati</taxon>
        <taxon>Pseudomonadota</taxon>
        <taxon>Gammaproteobacteria</taxon>
        <taxon>Moraxellales</taxon>
        <taxon>Moraxellaceae</taxon>
        <taxon>Acinetobacter</taxon>
        <taxon>Acinetobacter calcoaceticus/baumannii complex</taxon>
    </lineage>
</organism>
<dbReference type="Pfam" id="PF08929">
    <property type="entry name" value="PoNi_C"/>
    <property type="match status" value="1"/>
</dbReference>
<dbReference type="InterPro" id="IPR015024">
    <property type="entry name" value="PoNi_N"/>
</dbReference>
<dbReference type="InterPro" id="IPR015025">
    <property type="entry name" value="PoNi_C"/>
</dbReference>
<dbReference type="AlphaFoldDB" id="A0A3R9QHM5"/>
<dbReference type="Gene3D" id="1.10.3920.10">
    <property type="entry name" value="PA2201 C-terminal domain-like"/>
    <property type="match status" value="1"/>
</dbReference>
<evidence type="ECO:0000259" key="2">
    <source>
        <dbReference type="Pfam" id="PF08929"/>
    </source>
</evidence>
<dbReference type="RefSeq" id="WP_017386478.1">
    <property type="nucleotide sequence ID" value="NZ_BBTQ01000033.1"/>
</dbReference>
<comment type="caution">
    <text evidence="3">The sequence shown here is derived from an EMBL/GenBank/DDBJ whole genome shotgun (WGS) entry which is preliminary data.</text>
</comment>
<feature type="domain" description="PoNi C-terminal" evidence="2">
    <location>
        <begin position="175"/>
        <end position="284"/>
    </location>
</feature>
<accession>A0A3R9QHM5</accession>
<evidence type="ECO:0000313" key="4">
    <source>
        <dbReference type="Proteomes" id="UP000271320"/>
    </source>
</evidence>